<feature type="region of interest" description="Disordered" evidence="1">
    <location>
        <begin position="26"/>
        <end position="45"/>
    </location>
</feature>
<evidence type="ECO:0000313" key="3">
    <source>
        <dbReference type="Proteomes" id="UP001499930"/>
    </source>
</evidence>
<proteinExistence type="predicted"/>
<dbReference type="Proteomes" id="UP001499930">
    <property type="component" value="Unassembled WGS sequence"/>
</dbReference>
<reference evidence="2 3" key="1">
    <citation type="journal article" date="2019" name="Int. J. Syst. Evol. Microbiol.">
        <title>The Global Catalogue of Microorganisms (GCM) 10K type strain sequencing project: providing services to taxonomists for standard genome sequencing and annotation.</title>
        <authorList>
            <consortium name="The Broad Institute Genomics Platform"/>
            <consortium name="The Broad Institute Genome Sequencing Center for Infectious Disease"/>
            <person name="Wu L."/>
            <person name="Ma J."/>
        </authorList>
    </citation>
    <scope>NUCLEOTIDE SEQUENCE [LARGE SCALE GENOMIC DNA]</scope>
    <source>
        <strain evidence="2 3">JCM 3106</strain>
    </source>
</reference>
<evidence type="ECO:0000256" key="1">
    <source>
        <dbReference type="SAM" id="MobiDB-lite"/>
    </source>
</evidence>
<gene>
    <name evidence="2" type="ORF">GCM10017559_52540</name>
</gene>
<dbReference type="EMBL" id="BAAAWD010000014">
    <property type="protein sequence ID" value="GAA3021319.1"/>
    <property type="molecule type" value="Genomic_DNA"/>
</dbReference>
<protein>
    <submittedName>
        <fullName evidence="2">Uncharacterized protein</fullName>
    </submittedName>
</protein>
<comment type="caution">
    <text evidence="2">The sequence shown here is derived from an EMBL/GenBank/DDBJ whole genome shotgun (WGS) entry which is preliminary data.</text>
</comment>
<sequence length="59" mass="6217">MDARPLGDQRDAEIAPPLLGEQVEHDLMDGGTDAGRAASGTTGGLLDCHSHTLMQNFLL</sequence>
<name>A0ABN3YBS9_9ACTN</name>
<keyword evidence="3" id="KW-1185">Reference proteome</keyword>
<organism evidence="2 3">
    <name type="scientific">Streptosporangium longisporum</name>
    <dbReference type="NCBI Taxonomy" id="46187"/>
    <lineage>
        <taxon>Bacteria</taxon>
        <taxon>Bacillati</taxon>
        <taxon>Actinomycetota</taxon>
        <taxon>Actinomycetes</taxon>
        <taxon>Streptosporangiales</taxon>
        <taxon>Streptosporangiaceae</taxon>
        <taxon>Streptosporangium</taxon>
    </lineage>
</organism>
<evidence type="ECO:0000313" key="2">
    <source>
        <dbReference type="EMBL" id="GAA3021319.1"/>
    </source>
</evidence>
<accession>A0ABN3YBS9</accession>